<dbReference type="PANTHER" id="PTHR45784">
    <property type="entry name" value="C-TYPE LECTIN DOMAIN FAMILY 20 MEMBER A-RELATED"/>
    <property type="match status" value="1"/>
</dbReference>
<dbReference type="PANTHER" id="PTHR45784:SF3">
    <property type="entry name" value="C-TYPE LECTIN DOMAIN FAMILY 4 MEMBER K-LIKE-RELATED"/>
    <property type="match status" value="1"/>
</dbReference>
<feature type="domain" description="C-type lectin" evidence="3">
    <location>
        <begin position="140"/>
        <end position="249"/>
    </location>
</feature>
<dbReference type="InterPro" id="IPR001304">
    <property type="entry name" value="C-type_lectin-like"/>
</dbReference>
<dbReference type="PROSITE" id="PS50041">
    <property type="entry name" value="C_TYPE_LECTIN_2"/>
    <property type="match status" value="2"/>
</dbReference>
<keyword evidence="2" id="KW-0732">Signal</keyword>
<gene>
    <name evidence="4" type="primary">LOC118285539</name>
</gene>
<reference evidence="4" key="1">
    <citation type="submission" date="2023-05" db="EMBL/GenBank/DDBJ databases">
        <title>High-quality long-read genome of Scophthalmus maximus.</title>
        <authorList>
            <person name="Lien S."/>
            <person name="Martinez P."/>
        </authorList>
    </citation>
    <scope>NUCLEOTIDE SEQUENCE [LARGE SCALE GENOMIC DNA]</scope>
</reference>
<dbReference type="AlphaFoldDB" id="A0A8D3BUD4"/>
<accession>A0A8D3BUD4</accession>
<feature type="domain" description="C-type lectin" evidence="3">
    <location>
        <begin position="22"/>
        <end position="135"/>
    </location>
</feature>
<feature type="signal peptide" evidence="2">
    <location>
        <begin position="1"/>
        <end position="21"/>
    </location>
</feature>
<dbReference type="InterPro" id="IPR016186">
    <property type="entry name" value="C-type_lectin-like/link_sf"/>
</dbReference>
<dbReference type="SMART" id="SM00034">
    <property type="entry name" value="CLECT"/>
    <property type="match status" value="2"/>
</dbReference>
<dbReference type="Ensembl" id="ENSSMAT00000061477.1">
    <property type="protein sequence ID" value="ENSSMAP00000038642.1"/>
    <property type="gene ID" value="ENSSMAG00000014030.2"/>
</dbReference>
<dbReference type="PROSITE" id="PS00615">
    <property type="entry name" value="C_TYPE_LECTIN_1"/>
    <property type="match status" value="2"/>
</dbReference>
<protein>
    <recommendedName>
        <fullName evidence="3">C-type lectin domain-containing protein</fullName>
    </recommendedName>
</protein>
<dbReference type="SUPFAM" id="SSF56436">
    <property type="entry name" value="C-type lectin-like"/>
    <property type="match status" value="2"/>
</dbReference>
<reference evidence="4" key="2">
    <citation type="submission" date="2025-08" db="UniProtKB">
        <authorList>
            <consortium name="Ensembl"/>
        </authorList>
    </citation>
    <scope>IDENTIFICATION</scope>
</reference>
<evidence type="ECO:0000256" key="1">
    <source>
        <dbReference type="ARBA" id="ARBA00023157"/>
    </source>
</evidence>
<dbReference type="Pfam" id="PF00059">
    <property type="entry name" value="Lectin_C"/>
    <property type="match status" value="2"/>
</dbReference>
<feature type="chain" id="PRO_5034581047" description="C-type lectin domain-containing protein" evidence="2">
    <location>
        <begin position="22"/>
        <end position="385"/>
    </location>
</feature>
<proteinExistence type="predicted"/>
<dbReference type="InterPro" id="IPR016187">
    <property type="entry name" value="CTDL_fold"/>
</dbReference>
<evidence type="ECO:0000259" key="3">
    <source>
        <dbReference type="PROSITE" id="PS50041"/>
    </source>
</evidence>
<evidence type="ECO:0000313" key="5">
    <source>
        <dbReference type="Proteomes" id="UP000694558"/>
    </source>
</evidence>
<evidence type="ECO:0000256" key="2">
    <source>
        <dbReference type="SAM" id="SignalP"/>
    </source>
</evidence>
<sequence length="385" mass="44548">MDGYATLIFLFFGCSLSSCSKFPLPEYYYVNLLMNWTDAQDYCRVHYTDLATLESMDDINRLKADFSYNLSWVGLSRDPNSRRWSATVEANTTGFHAWAETEPNHIGGNENCVLMSTNRQWRDYSCDRVRTFVCYTVTNQNDTTYVFIPTPGTWNFAQEYCGEHHTDLAVIRTAVENDKVFSVKPPPAQVWIGPHRVRWTWADSSQSSFRNWKADEPENCDGDQLCAAENDLHEWIDTNCQNKNTFICHQGECSMTKTNFWFNQIFTAGPLYFPVAKLRTVVRLTTETNADMTDPAIQAQILQQVTSFFFKLFGRCKITEDEENDWHPIRKRGNPARFFYPSSARRSADESGRGKLHSAMEDWAQEKGETLTERSCTLHFNICFF</sequence>
<dbReference type="Gene3D" id="3.10.100.10">
    <property type="entry name" value="Mannose-Binding Protein A, subunit A"/>
    <property type="match status" value="2"/>
</dbReference>
<keyword evidence="1" id="KW-1015">Disulfide bond</keyword>
<organism evidence="4 5">
    <name type="scientific">Scophthalmus maximus</name>
    <name type="common">Turbot</name>
    <name type="synonym">Psetta maxima</name>
    <dbReference type="NCBI Taxonomy" id="52904"/>
    <lineage>
        <taxon>Eukaryota</taxon>
        <taxon>Metazoa</taxon>
        <taxon>Chordata</taxon>
        <taxon>Craniata</taxon>
        <taxon>Vertebrata</taxon>
        <taxon>Euteleostomi</taxon>
        <taxon>Actinopterygii</taxon>
        <taxon>Neopterygii</taxon>
        <taxon>Teleostei</taxon>
        <taxon>Neoteleostei</taxon>
        <taxon>Acanthomorphata</taxon>
        <taxon>Carangaria</taxon>
        <taxon>Pleuronectiformes</taxon>
        <taxon>Pleuronectoidei</taxon>
        <taxon>Scophthalmidae</taxon>
        <taxon>Scophthalmus</taxon>
    </lineage>
</organism>
<dbReference type="Proteomes" id="UP000694558">
    <property type="component" value="Chromosome 16"/>
</dbReference>
<dbReference type="GeneTree" id="ENSGT01100000263473"/>
<evidence type="ECO:0000313" key="4">
    <source>
        <dbReference type="Ensembl" id="ENSSMAP00000038642.1"/>
    </source>
</evidence>
<name>A0A8D3BUD4_SCOMX</name>
<dbReference type="InterPro" id="IPR018378">
    <property type="entry name" value="C-type_lectin_CS"/>
</dbReference>